<dbReference type="InterPro" id="IPR036397">
    <property type="entry name" value="RNaseH_sf"/>
</dbReference>
<accession>A0ABY6K3M5</accession>
<dbReference type="Pfam" id="PF13358">
    <property type="entry name" value="DDE_3"/>
    <property type="match status" value="1"/>
</dbReference>
<proteinExistence type="predicted"/>
<evidence type="ECO:0000313" key="3">
    <source>
        <dbReference type="Proteomes" id="UP001235939"/>
    </source>
</evidence>
<dbReference type="EMBL" id="CP092864">
    <property type="protein sequence ID" value="UYV63408.1"/>
    <property type="molecule type" value="Genomic_DNA"/>
</dbReference>
<dbReference type="InterPro" id="IPR038717">
    <property type="entry name" value="Tc1-like_DDE_dom"/>
</dbReference>
<name>A0ABY6K3M5_9ARAC</name>
<feature type="domain" description="Tc1-like transposase DDE" evidence="1">
    <location>
        <begin position="3"/>
        <end position="50"/>
    </location>
</feature>
<evidence type="ECO:0000313" key="2">
    <source>
        <dbReference type="EMBL" id="UYV63408.1"/>
    </source>
</evidence>
<protein>
    <submittedName>
        <fullName evidence="2">MAP4K1</fullName>
    </submittedName>
</protein>
<keyword evidence="3" id="KW-1185">Reference proteome</keyword>
<reference evidence="2 3" key="1">
    <citation type="submission" date="2022-01" db="EMBL/GenBank/DDBJ databases">
        <title>A chromosomal length assembly of Cordylochernes scorpioides.</title>
        <authorList>
            <person name="Zeh D."/>
            <person name="Zeh J."/>
        </authorList>
    </citation>
    <scope>NUCLEOTIDE SEQUENCE [LARGE SCALE GENOMIC DNA]</scope>
    <source>
        <strain evidence="2">IN4F17</strain>
        <tissue evidence="2">Whole Body</tissue>
    </source>
</reference>
<evidence type="ECO:0000259" key="1">
    <source>
        <dbReference type="Pfam" id="PF13358"/>
    </source>
</evidence>
<sequence length="181" mass="21106">MDDNTRPHRAGVVDTFLQNHAIARMNWPARSPDLNPIEHVWDKLGRRISSLQPPLRNTHELETALKQEWALIPQELINSLILRWNLKNGFQENYGAIRHTLIWNPKIPTTPNCETSSLSKPKINKFNQETAQLETARLEMKIENGIVKTKEQYKPRKRDNGEEEAYGQTFCLNWDPWGLSR</sequence>
<dbReference type="Gene3D" id="3.30.420.10">
    <property type="entry name" value="Ribonuclease H-like superfamily/Ribonuclease H"/>
    <property type="match status" value="1"/>
</dbReference>
<organism evidence="2 3">
    <name type="scientific">Cordylochernes scorpioides</name>
    <dbReference type="NCBI Taxonomy" id="51811"/>
    <lineage>
        <taxon>Eukaryota</taxon>
        <taxon>Metazoa</taxon>
        <taxon>Ecdysozoa</taxon>
        <taxon>Arthropoda</taxon>
        <taxon>Chelicerata</taxon>
        <taxon>Arachnida</taxon>
        <taxon>Pseudoscorpiones</taxon>
        <taxon>Cheliferoidea</taxon>
        <taxon>Chernetidae</taxon>
        <taxon>Cordylochernes</taxon>
    </lineage>
</organism>
<dbReference type="Proteomes" id="UP001235939">
    <property type="component" value="Chromosome 02"/>
</dbReference>
<gene>
    <name evidence="2" type="ORF">LAZ67_2003985</name>
</gene>